<evidence type="ECO:0000256" key="7">
    <source>
        <dbReference type="ARBA" id="ARBA00023321"/>
    </source>
</evidence>
<proteinExistence type="inferred from homology"/>
<evidence type="ECO:0000256" key="5">
    <source>
        <dbReference type="ARBA" id="ARBA00023159"/>
    </source>
</evidence>
<keyword evidence="3" id="KW-0749">Sporulation</keyword>
<dbReference type="PANTHER" id="PTHR22934">
    <property type="entry name" value="PROTEIN ESC1/WETA-RELATED"/>
    <property type="match status" value="1"/>
</dbReference>
<feature type="region of interest" description="Disordered" evidence="8">
    <location>
        <begin position="130"/>
        <end position="167"/>
    </location>
</feature>
<feature type="compositionally biased region" description="Low complexity" evidence="8">
    <location>
        <begin position="438"/>
        <end position="450"/>
    </location>
</feature>
<organism evidence="9 10">
    <name type="scientific">Amniculicola lignicola CBS 123094</name>
    <dbReference type="NCBI Taxonomy" id="1392246"/>
    <lineage>
        <taxon>Eukaryota</taxon>
        <taxon>Fungi</taxon>
        <taxon>Dikarya</taxon>
        <taxon>Ascomycota</taxon>
        <taxon>Pezizomycotina</taxon>
        <taxon>Dothideomycetes</taxon>
        <taxon>Pleosporomycetidae</taxon>
        <taxon>Pleosporales</taxon>
        <taxon>Amniculicolaceae</taxon>
        <taxon>Amniculicola</taxon>
    </lineage>
</organism>
<evidence type="ECO:0000256" key="3">
    <source>
        <dbReference type="ARBA" id="ARBA00022969"/>
    </source>
</evidence>
<feature type="compositionally biased region" description="Basic residues" evidence="8">
    <location>
        <begin position="453"/>
        <end position="470"/>
    </location>
</feature>
<feature type="compositionally biased region" description="Low complexity" evidence="8">
    <location>
        <begin position="471"/>
        <end position="487"/>
    </location>
</feature>
<dbReference type="InterPro" id="IPR040112">
    <property type="entry name" value="WetA"/>
</dbReference>
<dbReference type="AlphaFoldDB" id="A0A6A5W7L6"/>
<dbReference type="GO" id="GO:0030435">
    <property type="term" value="P:sporulation resulting in formation of a cellular spore"/>
    <property type="evidence" value="ECO:0007669"/>
    <property type="project" value="UniProtKB-KW"/>
</dbReference>
<accession>A0A6A5W7L6</accession>
<evidence type="ECO:0000256" key="2">
    <source>
        <dbReference type="ARBA" id="ARBA00015342"/>
    </source>
</evidence>
<dbReference type="PANTHER" id="PTHR22934:SF25">
    <property type="entry name" value="DEVELOPMENTAL REGULATORY PROTEIN WETA"/>
    <property type="match status" value="1"/>
</dbReference>
<evidence type="ECO:0000256" key="4">
    <source>
        <dbReference type="ARBA" id="ARBA00023015"/>
    </source>
</evidence>
<comment type="similarity">
    <text evidence="1">Belongs to the wetA family.</text>
</comment>
<dbReference type="Proteomes" id="UP000799779">
    <property type="component" value="Unassembled WGS sequence"/>
</dbReference>
<feature type="region of interest" description="Disordered" evidence="8">
    <location>
        <begin position="430"/>
        <end position="532"/>
    </location>
</feature>
<evidence type="ECO:0000256" key="1">
    <source>
        <dbReference type="ARBA" id="ARBA00008881"/>
    </source>
</evidence>
<keyword evidence="4" id="KW-0805">Transcription regulation</keyword>
<feature type="compositionally biased region" description="Polar residues" evidence="8">
    <location>
        <begin position="321"/>
        <end position="339"/>
    </location>
</feature>
<keyword evidence="10" id="KW-1185">Reference proteome</keyword>
<feature type="region of interest" description="Disordered" evidence="8">
    <location>
        <begin position="224"/>
        <end position="250"/>
    </location>
</feature>
<evidence type="ECO:0000313" key="9">
    <source>
        <dbReference type="EMBL" id="KAF1993636.1"/>
    </source>
</evidence>
<dbReference type="EMBL" id="ML977693">
    <property type="protein sequence ID" value="KAF1993636.1"/>
    <property type="molecule type" value="Genomic_DNA"/>
</dbReference>
<evidence type="ECO:0000256" key="6">
    <source>
        <dbReference type="ARBA" id="ARBA00023163"/>
    </source>
</evidence>
<evidence type="ECO:0000256" key="8">
    <source>
        <dbReference type="SAM" id="MobiDB-lite"/>
    </source>
</evidence>
<dbReference type="GO" id="GO:0048315">
    <property type="term" value="P:conidium formation"/>
    <property type="evidence" value="ECO:0007669"/>
    <property type="project" value="UniProtKB-KW"/>
</dbReference>
<keyword evidence="6" id="KW-0804">Transcription</keyword>
<reference evidence="9" key="1">
    <citation type="journal article" date="2020" name="Stud. Mycol.">
        <title>101 Dothideomycetes genomes: a test case for predicting lifestyles and emergence of pathogens.</title>
        <authorList>
            <person name="Haridas S."/>
            <person name="Albert R."/>
            <person name="Binder M."/>
            <person name="Bloem J."/>
            <person name="Labutti K."/>
            <person name="Salamov A."/>
            <person name="Andreopoulos B."/>
            <person name="Baker S."/>
            <person name="Barry K."/>
            <person name="Bills G."/>
            <person name="Bluhm B."/>
            <person name="Cannon C."/>
            <person name="Castanera R."/>
            <person name="Culley D."/>
            <person name="Daum C."/>
            <person name="Ezra D."/>
            <person name="Gonzalez J."/>
            <person name="Henrissat B."/>
            <person name="Kuo A."/>
            <person name="Liang C."/>
            <person name="Lipzen A."/>
            <person name="Lutzoni F."/>
            <person name="Magnuson J."/>
            <person name="Mondo S."/>
            <person name="Nolan M."/>
            <person name="Ohm R."/>
            <person name="Pangilinan J."/>
            <person name="Park H.-J."/>
            <person name="Ramirez L."/>
            <person name="Alfaro M."/>
            <person name="Sun H."/>
            <person name="Tritt A."/>
            <person name="Yoshinaga Y."/>
            <person name="Zwiers L.-H."/>
            <person name="Turgeon B."/>
            <person name="Goodwin S."/>
            <person name="Spatafora J."/>
            <person name="Crous P."/>
            <person name="Grigoriev I."/>
        </authorList>
    </citation>
    <scope>NUCLEOTIDE SEQUENCE</scope>
    <source>
        <strain evidence="9">CBS 123094</strain>
    </source>
</reference>
<sequence length="560" mass="61141">MRPTTDKEIEVFDLDDLFDQYVETDLLQQFSDNTAEPSGLDHLAHLFELPSSNTSEPIETSLMPNWDTSDEDAWHKALENLRQNPASPIKQSNSLSIYPESRGKASFSDPELFCIDDLFEFDNTELRLTISTPPTPTPLIARPARKSASNIDWPTRSGVHKTTKKPTVVSKMMRPSQYRPGFQDIWARKLEGPADNFNLQLPHTNLPTTPPPSTKFLHEESSNAFFPRDQPYTSAVSPLPGDDSRQDMSQSNYQLTPLSSPALDANSRNVTGNPYQFSDDNMANAYISHINNAALSALQTPPATTRLGMGTWGPETPGSLEYSSFSASPEFQTPNTGKSQAWWGNGDVTATQPPTASFHRNVASRSSSQSMAFSAASGAGLGISCDTASFSNFSPELDSVNSHETSNSFSASSFDVSSFSTSHLSSAMSNGIPIAHQSPPSRSPSSSPLPHFTRQRRQSSHPYRAHRRKSSNSTSTSTSHSQSRTHSNGSGVGFVNFTPDDSKKILTGVAPSGSSKTKARREKEAQEKRRKLSQAAVRAVVEAGGDLDRLKEEGLLYVGE</sequence>
<keyword evidence="5" id="KW-0010">Activator</keyword>
<dbReference type="OrthoDB" id="2575228at2759"/>
<keyword evidence="7" id="KW-0183">Conidiation</keyword>
<name>A0A6A5W7L6_9PLEO</name>
<feature type="region of interest" description="Disordered" evidence="8">
    <location>
        <begin position="320"/>
        <end position="363"/>
    </location>
</feature>
<protein>
    <recommendedName>
        <fullName evidence="2">Developmental regulatory protein wetA</fullName>
    </recommendedName>
</protein>
<gene>
    <name evidence="9" type="ORF">P154DRAFT_582599</name>
</gene>
<evidence type="ECO:0000313" key="10">
    <source>
        <dbReference type="Proteomes" id="UP000799779"/>
    </source>
</evidence>